<keyword evidence="2" id="KW-0560">Oxidoreductase</keyword>
<dbReference type="STRING" id="1385521.N803_08545"/>
<evidence type="ECO:0000259" key="3">
    <source>
        <dbReference type="Pfam" id="PF00465"/>
    </source>
</evidence>
<feature type="domain" description="Alcohol dehydrogenase iron-type/glycerol dehydrogenase GldA" evidence="3">
    <location>
        <begin position="24"/>
        <end position="123"/>
    </location>
</feature>
<dbReference type="PANTHER" id="PTHR11496">
    <property type="entry name" value="ALCOHOL DEHYDROGENASE"/>
    <property type="match status" value="1"/>
</dbReference>
<proteinExistence type="inferred from homology"/>
<dbReference type="EMBL" id="AVPK01000002">
    <property type="protein sequence ID" value="KGN38878.1"/>
    <property type="molecule type" value="Genomic_DNA"/>
</dbReference>
<evidence type="ECO:0000313" key="4">
    <source>
        <dbReference type="EMBL" id="KGN38878.1"/>
    </source>
</evidence>
<dbReference type="AlphaFoldDB" id="A0A0A0JNZ8"/>
<dbReference type="RefSeq" id="WP_035903158.1">
    <property type="nucleotide sequence ID" value="NZ_AVPK01000002.1"/>
</dbReference>
<dbReference type="eggNOG" id="COG1454">
    <property type="taxonomic scope" value="Bacteria"/>
</dbReference>
<dbReference type="Gene3D" id="3.40.50.1970">
    <property type="match status" value="1"/>
</dbReference>
<dbReference type="SUPFAM" id="SSF56796">
    <property type="entry name" value="Dehydroquinate synthase-like"/>
    <property type="match status" value="1"/>
</dbReference>
<dbReference type="Proteomes" id="UP000030011">
    <property type="component" value="Unassembled WGS sequence"/>
</dbReference>
<protein>
    <recommendedName>
        <fullName evidence="3">Alcohol dehydrogenase iron-type/glycerol dehydrogenase GldA domain-containing protein</fullName>
    </recommendedName>
</protein>
<sequence>MVSALLPPRHDVQAPSTLAKFHAPEVVFGADSVGEAGYAAIRLGARRPFLVTDPGIIEAGWVSLLLAVLKEEGLAPIIWSEVTPNPKDHEIRRAHALYAEQECDVIIAIGGGSVIDAAKLSAVGRFPWLSALRRSPLWARHAGSLAVSARCGRPRCSRWREVSPCCGRRLPR</sequence>
<gene>
    <name evidence="4" type="ORF">N803_08545</name>
</gene>
<organism evidence="4 5">
    <name type="scientific">Knoellia subterranea KCTC 19937</name>
    <dbReference type="NCBI Taxonomy" id="1385521"/>
    <lineage>
        <taxon>Bacteria</taxon>
        <taxon>Bacillati</taxon>
        <taxon>Actinomycetota</taxon>
        <taxon>Actinomycetes</taxon>
        <taxon>Micrococcales</taxon>
        <taxon>Intrasporangiaceae</taxon>
        <taxon>Knoellia</taxon>
    </lineage>
</organism>
<reference evidence="4 5" key="1">
    <citation type="submission" date="2013-08" db="EMBL/GenBank/DDBJ databases">
        <title>The genome sequence of Knoellia subterranea.</title>
        <authorList>
            <person name="Zhu W."/>
            <person name="Wang G."/>
        </authorList>
    </citation>
    <scope>NUCLEOTIDE SEQUENCE [LARGE SCALE GENOMIC DNA]</scope>
    <source>
        <strain evidence="4 5">KCTC 19937</strain>
    </source>
</reference>
<evidence type="ECO:0000256" key="1">
    <source>
        <dbReference type="ARBA" id="ARBA00007358"/>
    </source>
</evidence>
<keyword evidence="5" id="KW-1185">Reference proteome</keyword>
<dbReference type="PANTHER" id="PTHR11496:SF102">
    <property type="entry name" value="ALCOHOL DEHYDROGENASE 4"/>
    <property type="match status" value="1"/>
</dbReference>
<dbReference type="Pfam" id="PF00465">
    <property type="entry name" value="Fe-ADH"/>
    <property type="match status" value="1"/>
</dbReference>
<name>A0A0A0JNZ8_9MICO</name>
<evidence type="ECO:0000256" key="2">
    <source>
        <dbReference type="ARBA" id="ARBA00023002"/>
    </source>
</evidence>
<dbReference type="InterPro" id="IPR001670">
    <property type="entry name" value="ADH_Fe/GldA"/>
</dbReference>
<evidence type="ECO:0000313" key="5">
    <source>
        <dbReference type="Proteomes" id="UP000030011"/>
    </source>
</evidence>
<dbReference type="GO" id="GO:0004022">
    <property type="term" value="F:alcohol dehydrogenase (NAD+) activity"/>
    <property type="evidence" value="ECO:0007669"/>
    <property type="project" value="TreeGrafter"/>
</dbReference>
<comment type="similarity">
    <text evidence="1">Belongs to the iron-containing alcohol dehydrogenase family.</text>
</comment>
<accession>A0A0A0JNZ8</accession>
<dbReference type="InterPro" id="IPR039697">
    <property type="entry name" value="Alcohol_dehydrogenase_Fe"/>
</dbReference>
<dbReference type="OrthoDB" id="323926at2"/>
<comment type="caution">
    <text evidence="4">The sequence shown here is derived from an EMBL/GenBank/DDBJ whole genome shotgun (WGS) entry which is preliminary data.</text>
</comment>
<dbReference type="GO" id="GO:0046872">
    <property type="term" value="F:metal ion binding"/>
    <property type="evidence" value="ECO:0007669"/>
    <property type="project" value="InterPro"/>
</dbReference>